<dbReference type="SMART" id="SM00635">
    <property type="entry name" value="BID_2"/>
    <property type="match status" value="8"/>
</dbReference>
<feature type="domain" description="BIG2" evidence="2">
    <location>
        <begin position="2100"/>
        <end position="2184"/>
    </location>
</feature>
<feature type="domain" description="BIG2" evidence="2">
    <location>
        <begin position="1744"/>
        <end position="1821"/>
    </location>
</feature>
<reference evidence="3 4" key="1">
    <citation type="submission" date="2017-02" db="EMBL/GenBank/DDBJ databases">
        <authorList>
            <person name="Peterson S.W."/>
        </authorList>
    </citation>
    <scope>NUCLEOTIDE SEQUENCE [LARGE SCALE GENOMIC DNA]</scope>
    <source>
        <strain evidence="3 4">ATCC 51222</strain>
    </source>
</reference>
<accession>A0A1T4JR32</accession>
<dbReference type="Gene3D" id="1.20.1270.90">
    <property type="entry name" value="AF1782-like"/>
    <property type="match status" value="3"/>
</dbReference>
<dbReference type="Pfam" id="PF07554">
    <property type="entry name" value="FIVAR"/>
    <property type="match status" value="4"/>
</dbReference>
<evidence type="ECO:0000256" key="1">
    <source>
        <dbReference type="SAM" id="SignalP"/>
    </source>
</evidence>
<dbReference type="InterPro" id="IPR008964">
    <property type="entry name" value="Invasin/intimin_cell_adhesion"/>
</dbReference>
<organism evidence="3 4">
    <name type="scientific">Eubacterium coprostanoligenes</name>
    <dbReference type="NCBI Taxonomy" id="290054"/>
    <lineage>
        <taxon>Bacteria</taxon>
        <taxon>Bacillati</taxon>
        <taxon>Bacillota</taxon>
        <taxon>Clostridia</taxon>
        <taxon>Eubacteriales</taxon>
        <taxon>Eubacteriaceae</taxon>
        <taxon>Eubacterium</taxon>
    </lineage>
</organism>
<dbReference type="Gene3D" id="1.20.1270.70">
    <property type="entry name" value="Designed single chain three-helix bundle"/>
    <property type="match status" value="1"/>
</dbReference>
<feature type="domain" description="BIG2" evidence="2">
    <location>
        <begin position="1285"/>
        <end position="1369"/>
    </location>
</feature>
<evidence type="ECO:0000259" key="2">
    <source>
        <dbReference type="SMART" id="SM00635"/>
    </source>
</evidence>
<feature type="domain" description="BIG2" evidence="2">
    <location>
        <begin position="933"/>
        <end position="1013"/>
    </location>
</feature>
<protein>
    <submittedName>
        <fullName evidence="3">Ig-like domain (Group 2)</fullName>
    </submittedName>
</protein>
<keyword evidence="4" id="KW-1185">Reference proteome</keyword>
<feature type="signal peptide" evidence="1">
    <location>
        <begin position="1"/>
        <end position="36"/>
    </location>
</feature>
<keyword evidence="1" id="KW-0732">Signal</keyword>
<proteinExistence type="predicted"/>
<dbReference type="Pfam" id="PF02368">
    <property type="entry name" value="Big_2"/>
    <property type="match status" value="4"/>
</dbReference>
<dbReference type="Gene3D" id="2.60.40.1080">
    <property type="match status" value="8"/>
</dbReference>
<dbReference type="SUPFAM" id="SSF49373">
    <property type="entry name" value="Invasin/intimin cell-adhesion fragments"/>
    <property type="match status" value="6"/>
</dbReference>
<dbReference type="Proteomes" id="UP000190657">
    <property type="component" value="Unassembled WGS sequence"/>
</dbReference>
<dbReference type="STRING" id="290054.SAMN02745114_00001"/>
<name>A0A1T4JR32_9FIRM</name>
<dbReference type="EMBL" id="FUWW01000001">
    <property type="protein sequence ID" value="SJZ32611.1"/>
    <property type="molecule type" value="Genomic_DNA"/>
</dbReference>
<dbReference type="InterPro" id="IPR003343">
    <property type="entry name" value="Big_2"/>
</dbReference>
<feature type="domain" description="BIG2" evidence="2">
    <location>
        <begin position="753"/>
        <end position="842"/>
    </location>
</feature>
<gene>
    <name evidence="3" type="ORF">SAMN02745114_00001</name>
</gene>
<feature type="domain" description="BIG2" evidence="2">
    <location>
        <begin position="1021"/>
        <end position="1105"/>
    </location>
</feature>
<evidence type="ECO:0000313" key="4">
    <source>
        <dbReference type="Proteomes" id="UP000190657"/>
    </source>
</evidence>
<feature type="domain" description="BIG2" evidence="2">
    <location>
        <begin position="413"/>
        <end position="500"/>
    </location>
</feature>
<sequence>MGERLMKKSFLKKTVSIMLAVVMSVTAVLPAVSAFAGDGVEGKYDLQIFFSDTDTIVPDKQEDNTTPYIVYMTEGDELQLKYKMIDSQFPDNGYVKWYSEAPALADVDQTGKVKAFDSSKGAVVHLWIDNEVKTIPLLGKPLGALLEKAFFNEYVNIDSMDTDEIVAILEKTLGSDSLIAEQIESYEGELIDSLRSYLDKVNSNIHCVLYDKYGEKQADDVIRLVVKKCEEWYAAFLPNGTHITNKSQVPDTVAKGGQIQLYAITTPQRLNFGTVYSVKSSSIVSQGKVVATVDDSGLVKFKNIGTATIMASPDSDDVIQGLLKFINYFYELEHTGTIDSQKAADIIIKYIGLDINRNVLATILDACFAISDIVGDTADPVQLTATAVKLIANLCLQFAYNDTIDFTVVKAEPIKNFDIDGLNTVKEGQQIQLTPTNIEPSVGDPSDIVWTSENPNIACVDKTTGVVTGLDAGGSLGSLSSQTVTIHATSTTNNVDKSLQITVTGKTGKYLSKVDINGKDLVDIEDTEDFSYTIYPNRVAEGDNLYIKWGMVGPEDEDGNPTYIWADGENVAVDPDGVAQIDSKGHFTPLNGGKCKIALEAKTGYRISDGSFYEISSYTAIKEVETGVPVEKIDISVTKALGLGNPSIGKNKTVTINGKDYYYCTEKIGLGNAYNGRGTAVTAKVYPENATYQNVKWVVSNSNCDQKVSEDTHTNEITVKPGHETTQKFDVYAVSADGEVLSNVITVCITRNYATGNKINEESINLINGKTGEATHTVTFDGTLESSAYACYDANWYSSDEEIFTVENKGNDNSDAVLTAHDVGTATLYCVSADGAFIDEKTVTVRPDKQRLRELVELCDGTVVLKTKFNKDYYKDYCRKLNLAYIVLDEQDMPSQNLVDTTAANLLAAFTKIGGFVSITDLQIADKNGNALKNKYVTIKVGTAKNYKNYSYDFDYKVNPKGAMFSRAEWSSSNDSIAVDENGICRPTSNNPCSADITCSVTDYSGTEVIDVVHVAFAKTKATGVEIIPKEITDAKIGESQQLKTIVLPKSVIGKSDASVGAVTWRSTNENVCTVDKDGVVKFIYGGNARIIATTADGGFTGECNITVTTNYDNLALLVSQYNSLSLREEAYYPETWQPYITAKREAEQMLEAKNSTQEEVDAQYIKLQTAQSNLKKYVNIQKVELYLDGEQTKEFYQYDLKLLKEGIKYTNAKLNLKVRLYPNDATYQKAEWTSSRPDEVSVSSDGICSPTANKACYSVITCTVTDSFGKEFSDTVHVSFSYHPVTGIRLSEETISGSIGETHQLSATVEPEGTTLVHTGAADIKDYYWESDDENVATIDEKTGLVTFKNAGSTVVRCVSYDGGIYSECRVSTEGDRTALKAAIEKYKNTDYTQYEYEYGMAFKNAYEHAMVVLNDKSMSQENIDAAASALESAGEALATHPYVSVSTINVKYETQSRNLLDIATSVGGGTVGSNGAVSIDLSKKYSNYNNYNDIFLTASCEPEDAMYKFVNWEVIEKSNMKSEASGGTIKLTPSGQTSVSWARVKAVYTDDYGKTTEREIWVSMADVVCTELTVSPLELNLKGTAEPYQLNYTTKGTGVGYTDKVIFKSSDESIATVSAGGVVTPGNAGQCTITAKTLDGGFSQIVNVTVETDFSVLASKVTEYEKLLNDVKDTDQYTEESLNALRAQVNICKEMINAGKANQAEVNEALRKLNEAYGNLSGYIPATGIKVSLDDAQSAVSEPNPGFIRYKGTALNGVSVQLSSKVLPDNGMYSSIKWTSSDSSITVNNDGLVTNKNALPGAAKITATVTTAYGDSYSDSVYVSFVRNAVTGVSFETALLYGAPNKQKQITPVLASDSTVQQIPASVTGCLYQSMDESIATVNADGLVLFKTQGKTTVKVTTIDGGYVGEIQVQTTWDTSALEEAIVQASNLNYQDYDVEYGTMLQTDLAAARAVFDNPDATQGEIDSACTKLQTTLSELENHEFVLPVVSMTANGKALSNGMTYEAIGGVLNIDVAIAGTMYKTFELTTDNEVGVTSAISENKDSIVLTKTAESGTVTVSARVVDDYDRETTYTYNITVVDKLVAISSIYITLDGQKVDSVIKSGYSLGYRDFSPFTLEYKTDDVGCAEPTNVEWTSTSSEYISIDSTGKVDLTIAGRAKATNNTNITCTVTNADGTKVQAKIPVQISRK</sequence>
<feature type="domain" description="BIG2" evidence="2">
    <location>
        <begin position="1570"/>
        <end position="1649"/>
    </location>
</feature>
<evidence type="ECO:0000313" key="3">
    <source>
        <dbReference type="EMBL" id="SJZ32611.1"/>
    </source>
</evidence>
<feature type="chain" id="PRO_5013182375" evidence="1">
    <location>
        <begin position="37"/>
        <end position="2193"/>
    </location>
</feature>